<accession>A0ABU4HRJ4</accession>
<protein>
    <submittedName>
        <fullName evidence="2">Uncharacterized protein</fullName>
    </submittedName>
</protein>
<name>A0ABU4HRJ4_9ACTN</name>
<keyword evidence="1" id="KW-0812">Transmembrane</keyword>
<evidence type="ECO:0000313" key="3">
    <source>
        <dbReference type="Proteomes" id="UP001284601"/>
    </source>
</evidence>
<keyword evidence="1" id="KW-0472">Membrane</keyword>
<dbReference type="Proteomes" id="UP001284601">
    <property type="component" value="Unassembled WGS sequence"/>
</dbReference>
<dbReference type="EMBL" id="JAWSTH010000028">
    <property type="protein sequence ID" value="MDW5595160.1"/>
    <property type="molecule type" value="Genomic_DNA"/>
</dbReference>
<comment type="caution">
    <text evidence="2">The sequence shown here is derived from an EMBL/GenBank/DDBJ whole genome shotgun (WGS) entry which is preliminary data.</text>
</comment>
<proteinExistence type="predicted"/>
<organism evidence="2 3">
    <name type="scientific">Conexibacter stalactiti</name>
    <dbReference type="NCBI Taxonomy" id="1940611"/>
    <lineage>
        <taxon>Bacteria</taxon>
        <taxon>Bacillati</taxon>
        <taxon>Actinomycetota</taxon>
        <taxon>Thermoleophilia</taxon>
        <taxon>Solirubrobacterales</taxon>
        <taxon>Conexibacteraceae</taxon>
        <taxon>Conexibacter</taxon>
    </lineage>
</organism>
<sequence>MIGLAIWHFTIFLPDHYWGGIVGAFLAAMIGASLFGLIVNGFSVPGNDDVSILTAAEGIPGALIGLGLCYFEGLRRERKAGWSPVDA</sequence>
<feature type="transmembrane region" description="Helical" evidence="1">
    <location>
        <begin position="17"/>
        <end position="38"/>
    </location>
</feature>
<reference evidence="3" key="1">
    <citation type="submission" date="2023-07" db="EMBL/GenBank/DDBJ databases">
        <title>Conexibacter stalactiti sp. nov., isolated from stalactites in a lava cave and emended description of the genus Conexibacter.</title>
        <authorList>
            <person name="Lee S.D."/>
        </authorList>
    </citation>
    <scope>NUCLEOTIDE SEQUENCE [LARGE SCALE GENOMIC DNA]</scope>
    <source>
        <strain evidence="3">KCTC 39840</strain>
    </source>
</reference>
<feature type="transmembrane region" description="Helical" evidence="1">
    <location>
        <begin position="50"/>
        <end position="71"/>
    </location>
</feature>
<evidence type="ECO:0000313" key="2">
    <source>
        <dbReference type="EMBL" id="MDW5595160.1"/>
    </source>
</evidence>
<keyword evidence="3" id="KW-1185">Reference proteome</keyword>
<gene>
    <name evidence="2" type="ORF">R7226_12485</name>
</gene>
<dbReference type="RefSeq" id="WP_318597497.1">
    <property type="nucleotide sequence ID" value="NZ_JAWSTH010000028.1"/>
</dbReference>
<evidence type="ECO:0000256" key="1">
    <source>
        <dbReference type="SAM" id="Phobius"/>
    </source>
</evidence>
<keyword evidence="1" id="KW-1133">Transmembrane helix</keyword>